<dbReference type="FunFam" id="3.60.110.10:FF:000013">
    <property type="entry name" value="Omega-amidase chloroplastic"/>
    <property type="match status" value="1"/>
</dbReference>
<dbReference type="GO" id="GO:0016810">
    <property type="term" value="F:hydrolase activity, acting on carbon-nitrogen (but not peptide) bonds"/>
    <property type="evidence" value="ECO:0007669"/>
    <property type="project" value="UniProtKB-ARBA"/>
</dbReference>
<dbReference type="InterPro" id="IPR045254">
    <property type="entry name" value="Nit1/2_C-N_Hydrolase"/>
</dbReference>
<dbReference type="Gene3D" id="3.60.110.10">
    <property type="entry name" value="Carbon-nitrogen hydrolase"/>
    <property type="match status" value="1"/>
</dbReference>
<keyword evidence="4" id="KW-1185">Reference proteome</keyword>
<accession>A0ABD1RN56</accession>
<dbReference type="PANTHER" id="PTHR23088">
    <property type="entry name" value="NITRILASE-RELATED"/>
    <property type="match status" value="1"/>
</dbReference>
<protein>
    <submittedName>
        <fullName evidence="3">Omega-amidase</fullName>
    </submittedName>
</protein>
<name>A0ABD1RN56_9LAMI</name>
<gene>
    <name evidence="3" type="ORF">Fot_42893</name>
</gene>
<dbReference type="InterPro" id="IPR003010">
    <property type="entry name" value="C-N_Hydrolase"/>
</dbReference>
<evidence type="ECO:0000256" key="1">
    <source>
        <dbReference type="ARBA" id="ARBA00022801"/>
    </source>
</evidence>
<dbReference type="EMBL" id="JBFOLJ010000012">
    <property type="protein sequence ID" value="KAL2489601.1"/>
    <property type="molecule type" value="Genomic_DNA"/>
</dbReference>
<organism evidence="3 4">
    <name type="scientific">Forsythia ovata</name>
    <dbReference type="NCBI Taxonomy" id="205694"/>
    <lineage>
        <taxon>Eukaryota</taxon>
        <taxon>Viridiplantae</taxon>
        <taxon>Streptophyta</taxon>
        <taxon>Embryophyta</taxon>
        <taxon>Tracheophyta</taxon>
        <taxon>Spermatophyta</taxon>
        <taxon>Magnoliopsida</taxon>
        <taxon>eudicotyledons</taxon>
        <taxon>Gunneridae</taxon>
        <taxon>Pentapetalae</taxon>
        <taxon>asterids</taxon>
        <taxon>lamiids</taxon>
        <taxon>Lamiales</taxon>
        <taxon>Oleaceae</taxon>
        <taxon>Forsythieae</taxon>
        <taxon>Forsythia</taxon>
    </lineage>
</organism>
<evidence type="ECO:0000313" key="4">
    <source>
        <dbReference type="Proteomes" id="UP001604277"/>
    </source>
</evidence>
<dbReference type="CDD" id="cd07572">
    <property type="entry name" value="nit"/>
    <property type="match status" value="1"/>
</dbReference>
<dbReference type="Proteomes" id="UP001604277">
    <property type="component" value="Unassembled WGS sequence"/>
</dbReference>
<proteinExistence type="predicted"/>
<dbReference type="InterPro" id="IPR036526">
    <property type="entry name" value="C-N_Hydrolase_sf"/>
</dbReference>
<dbReference type="PANTHER" id="PTHR23088:SF30">
    <property type="entry name" value="OMEGA-AMIDASE NIT2"/>
    <property type="match status" value="1"/>
</dbReference>
<reference evidence="4" key="1">
    <citation type="submission" date="2024-07" db="EMBL/GenBank/DDBJ databases">
        <title>Two chromosome-level genome assemblies of Korean endemic species Abeliophyllum distichum and Forsythia ovata (Oleaceae).</title>
        <authorList>
            <person name="Jang H."/>
        </authorList>
    </citation>
    <scope>NUCLEOTIDE SEQUENCE [LARGE SCALE GENOMIC DNA]</scope>
</reference>
<evidence type="ECO:0000313" key="3">
    <source>
        <dbReference type="EMBL" id="KAL2489601.1"/>
    </source>
</evidence>
<keyword evidence="1" id="KW-0378">Hydrolase</keyword>
<sequence>MRGGPAALQSSVTRLIVRPASLLHRRSNTITTLTTIQSIILHRVLQKSTGKSGTTLTASATFSTMASSFHPEQARVPPAVQLPVPPITKFKIGLCQLKVTADKERNILHARTAIEEAAEKGAKLVVLPEIWNSPYSNDSFPVYAEEIDAGFDASPSTAMLSEVASLLSITIVGGSIPERSGDKLYNTCCVFGPDGKLKAKHRKIHLFDIDIPGKITFVESKTLTAGETPTIVDTEVGRIGIGICYDIRFQELAMLYAARGAHLLCYPGAFNMTTGPLHWELLQRARAVDNQLYVATCSPARDVGAGYVAWGHSTLVGPFGEVLATTEHDEAIIISDIDYSQIELRRTNLPLEKQRRGDLYQLVDVQRSNSQ</sequence>
<dbReference type="PROSITE" id="PS50263">
    <property type="entry name" value="CN_HYDROLASE"/>
    <property type="match status" value="1"/>
</dbReference>
<evidence type="ECO:0000259" key="2">
    <source>
        <dbReference type="PROSITE" id="PS50263"/>
    </source>
</evidence>
<comment type="caution">
    <text evidence="3">The sequence shown here is derived from an EMBL/GenBank/DDBJ whole genome shotgun (WGS) entry which is preliminary data.</text>
</comment>
<dbReference type="Pfam" id="PF00795">
    <property type="entry name" value="CN_hydrolase"/>
    <property type="match status" value="1"/>
</dbReference>
<dbReference type="AlphaFoldDB" id="A0ABD1RN56"/>
<dbReference type="SUPFAM" id="SSF56317">
    <property type="entry name" value="Carbon-nitrogen hydrolase"/>
    <property type="match status" value="1"/>
</dbReference>
<feature type="domain" description="CN hydrolase" evidence="2">
    <location>
        <begin position="90"/>
        <end position="339"/>
    </location>
</feature>